<protein>
    <submittedName>
        <fullName evidence="8">Developmental pluripotency-associated protein 4</fullName>
    </submittedName>
</protein>
<keyword evidence="7" id="KW-1185">Reference proteome</keyword>
<evidence type="ECO:0000259" key="6">
    <source>
        <dbReference type="Pfam" id="PF14047"/>
    </source>
</evidence>
<keyword evidence="4" id="KW-0539">Nucleus</keyword>
<dbReference type="RefSeq" id="XP_040606253.1">
    <property type="nucleotide sequence ID" value="XM_040750319.1"/>
</dbReference>
<dbReference type="PANTHER" id="PTHR16073:SF8">
    <property type="entry name" value="DEVELOPMENTAL PLURIPOTENCY-ASSOCIATED PROTEIN 4"/>
    <property type="match status" value="1"/>
</dbReference>
<accession>A0ABM2XYE2</accession>
<evidence type="ECO:0000256" key="2">
    <source>
        <dbReference type="ARBA" id="ARBA00023015"/>
    </source>
</evidence>
<comment type="subcellular location">
    <subcellularLocation>
        <location evidence="1">Nucleus</location>
    </subcellularLocation>
</comment>
<name>A0ABM2XYE2_MESAU</name>
<proteinExistence type="predicted"/>
<evidence type="ECO:0000313" key="8">
    <source>
        <dbReference type="RefSeq" id="XP_040606253.1"/>
    </source>
</evidence>
<feature type="compositionally biased region" description="Basic and acidic residues" evidence="5">
    <location>
        <begin position="1"/>
        <end position="19"/>
    </location>
</feature>
<organism evidence="7 8">
    <name type="scientific">Mesocricetus auratus</name>
    <name type="common">Golden hamster</name>
    <dbReference type="NCBI Taxonomy" id="10036"/>
    <lineage>
        <taxon>Eukaryota</taxon>
        <taxon>Metazoa</taxon>
        <taxon>Chordata</taxon>
        <taxon>Craniata</taxon>
        <taxon>Vertebrata</taxon>
        <taxon>Euteleostomi</taxon>
        <taxon>Mammalia</taxon>
        <taxon>Eutheria</taxon>
        <taxon>Euarchontoglires</taxon>
        <taxon>Glires</taxon>
        <taxon>Rodentia</taxon>
        <taxon>Myomorpha</taxon>
        <taxon>Muroidea</taxon>
        <taxon>Cricetidae</taxon>
        <taxon>Cricetinae</taxon>
        <taxon>Mesocricetus</taxon>
    </lineage>
</organism>
<gene>
    <name evidence="8" type="primary">Dppa4</name>
</gene>
<feature type="domain" description="Developmental pluripotency-associated protein 2/4 C-terminal" evidence="6">
    <location>
        <begin position="231"/>
        <end position="296"/>
    </location>
</feature>
<feature type="compositionally biased region" description="Basic and acidic residues" evidence="5">
    <location>
        <begin position="50"/>
        <end position="62"/>
    </location>
</feature>
<feature type="region of interest" description="Disordered" evidence="5">
    <location>
        <begin position="1"/>
        <end position="73"/>
    </location>
</feature>
<evidence type="ECO:0000256" key="5">
    <source>
        <dbReference type="SAM" id="MobiDB-lite"/>
    </source>
</evidence>
<keyword evidence="3" id="KW-0804">Transcription</keyword>
<dbReference type="GeneID" id="101833072"/>
<evidence type="ECO:0000256" key="4">
    <source>
        <dbReference type="ARBA" id="ARBA00023242"/>
    </source>
</evidence>
<sequence>MEHAERREYSSSGAFREEECQMSSQPSAAFVKAPATGKRQKKTVKGNGCKSEEKTGDAEAPKPPRRKVPVPPLPAHLPPVNLIHRDVLRAWCQEMKLSSKGQKLDAYKRLLAGAFPDQMHDLKNVPDTPKEARVKTFRKKMKTEEGQVPYPQVTFPLEVVPVPEQQVPALTEPPVLYEEVSTTVVTTTASEAVLASWSKIVAQANNNNMKNTKNESVQSSATAESCVSTGELWCVVHGRSFPNNTSGWVRLQFHAGQAWVPEKKGKVIALFLLPACNFPPPHLEDNLLCPECVHRNKILNKSLQG</sequence>
<dbReference type="Pfam" id="PF14047">
    <property type="entry name" value="DCR"/>
    <property type="match status" value="1"/>
</dbReference>
<keyword evidence="2" id="KW-0805">Transcription regulation</keyword>
<evidence type="ECO:0000256" key="1">
    <source>
        <dbReference type="ARBA" id="ARBA00004123"/>
    </source>
</evidence>
<dbReference type="InterPro" id="IPR025891">
    <property type="entry name" value="Dppa2/4_C_dom"/>
</dbReference>
<evidence type="ECO:0000256" key="3">
    <source>
        <dbReference type="ARBA" id="ARBA00023163"/>
    </source>
</evidence>
<dbReference type="InterPro" id="IPR039590">
    <property type="entry name" value="Dppa2/4"/>
</dbReference>
<dbReference type="PANTHER" id="PTHR16073">
    <property type="entry name" value="DCR DOMAIN-CONTAINING PROTEIN"/>
    <property type="match status" value="1"/>
</dbReference>
<reference evidence="8" key="1">
    <citation type="submission" date="2025-08" db="UniProtKB">
        <authorList>
            <consortium name="RefSeq"/>
        </authorList>
    </citation>
    <scope>IDENTIFICATION</scope>
    <source>
        <tissue evidence="8">Liver</tissue>
    </source>
</reference>
<dbReference type="Proteomes" id="UP000886700">
    <property type="component" value="Unplaced"/>
</dbReference>
<evidence type="ECO:0000313" key="7">
    <source>
        <dbReference type="Proteomes" id="UP000886700"/>
    </source>
</evidence>